<dbReference type="InterPro" id="IPR002797">
    <property type="entry name" value="Polysacc_synth"/>
</dbReference>
<feature type="transmembrane region" description="Helical" evidence="6">
    <location>
        <begin position="456"/>
        <end position="475"/>
    </location>
</feature>
<feature type="transmembrane region" description="Helical" evidence="6">
    <location>
        <begin position="6"/>
        <end position="23"/>
    </location>
</feature>
<dbReference type="Pfam" id="PF01943">
    <property type="entry name" value="Polysacc_synt"/>
    <property type="match status" value="1"/>
</dbReference>
<evidence type="ECO:0000256" key="6">
    <source>
        <dbReference type="SAM" id="Phobius"/>
    </source>
</evidence>
<sequence length="502" mass="55701">MNKLTFWTVFNIVAIFSNILKIDPIQRQSIVSLFWQIALTAIGFLSTIYFARTVGASILGSYYLFLAYYGIIGMVTDGGFGGAAVKRISEGEESNAYFSAYFALRVVFTITGVLILLALKDYFADLTDSGMFVWLLISLLVSMIAGPISSGVAGKGKMGIRNTCEGISNILRVIFQVPAVYLGYETAGLAGGMVAGIIGAAIIEFRFFDLHFVRFKWDHIKSLFIFSFWLFLTSSGVLVFSQADTIFIGYFMSNEDVGIYRVVFQFTAIAAFSSTAIRMTLWPRISHWSKTNEIRLVEESLSRAISYSLILAIPVFVGGVLLGDRLLGSFYGEDFARGYHTLIILLAVQIVNVFQYFFTMYLDALDHPQESFKVTAIGVGANILLNILLIPLIGINGAAIATLATMTLNALLAWRVLSRYITVRLEHQNLSNIMISSIVMGVLVGGYRFFIPLSNIWVTILAVVFGGMTYGLLILKFDKKVYTEMRDIVEKIGIGFVWPGWL</sequence>
<feature type="transmembrane region" description="Helical" evidence="6">
    <location>
        <begin position="190"/>
        <end position="208"/>
    </location>
</feature>
<dbReference type="Proteomes" id="UP000053087">
    <property type="component" value="Chromosome"/>
</dbReference>
<feature type="transmembrane region" description="Helical" evidence="6">
    <location>
        <begin position="263"/>
        <end position="283"/>
    </location>
</feature>
<keyword evidence="8" id="KW-1185">Reference proteome</keyword>
<feature type="transmembrane region" description="Helical" evidence="6">
    <location>
        <begin position="62"/>
        <end position="85"/>
    </location>
</feature>
<feature type="transmembrane region" description="Helical" evidence="6">
    <location>
        <begin position="342"/>
        <end position="362"/>
    </location>
</feature>
<dbReference type="KEGG" id="mfz:AOB57_003605"/>
<evidence type="ECO:0000313" key="7">
    <source>
        <dbReference type="EMBL" id="AYK14400.1"/>
    </source>
</evidence>
<dbReference type="AlphaFoldDB" id="A0A660HQ58"/>
<feature type="transmembrane region" description="Helical" evidence="6">
    <location>
        <begin position="131"/>
        <end position="154"/>
    </location>
</feature>
<dbReference type="PANTHER" id="PTHR30250">
    <property type="entry name" value="PST FAMILY PREDICTED COLANIC ACID TRANSPORTER"/>
    <property type="match status" value="1"/>
</dbReference>
<dbReference type="PANTHER" id="PTHR30250:SF11">
    <property type="entry name" value="O-ANTIGEN TRANSPORTER-RELATED"/>
    <property type="match status" value="1"/>
</dbReference>
<proteinExistence type="predicted"/>
<keyword evidence="2" id="KW-1003">Cell membrane</keyword>
<gene>
    <name evidence="7" type="ORF">AOB57_003605</name>
</gene>
<feature type="transmembrane region" description="Helical" evidence="6">
    <location>
        <begin position="429"/>
        <end position="450"/>
    </location>
</feature>
<name>A0A660HQ58_9EURY</name>
<protein>
    <submittedName>
        <fullName evidence="7">Flippase</fullName>
    </submittedName>
</protein>
<keyword evidence="5 6" id="KW-0472">Membrane</keyword>
<evidence type="ECO:0000256" key="4">
    <source>
        <dbReference type="ARBA" id="ARBA00022989"/>
    </source>
</evidence>
<accession>A0A660HQ58</accession>
<dbReference type="GO" id="GO:0005886">
    <property type="term" value="C:plasma membrane"/>
    <property type="evidence" value="ECO:0007669"/>
    <property type="project" value="UniProtKB-SubCell"/>
</dbReference>
<evidence type="ECO:0000256" key="3">
    <source>
        <dbReference type="ARBA" id="ARBA00022692"/>
    </source>
</evidence>
<feature type="transmembrane region" description="Helical" evidence="6">
    <location>
        <begin position="304"/>
        <end position="322"/>
    </location>
</feature>
<comment type="subcellular location">
    <subcellularLocation>
        <location evidence="1">Cell membrane</location>
        <topology evidence="1">Multi-pass membrane protein</topology>
    </subcellularLocation>
</comment>
<feature type="transmembrane region" description="Helical" evidence="6">
    <location>
        <begin position="97"/>
        <end position="119"/>
    </location>
</feature>
<organism evidence="7 8">
    <name type="scientific">Methanosarcina flavescens</name>
    <dbReference type="NCBI Taxonomy" id="1715806"/>
    <lineage>
        <taxon>Archaea</taxon>
        <taxon>Methanobacteriati</taxon>
        <taxon>Methanobacteriota</taxon>
        <taxon>Stenosarchaea group</taxon>
        <taxon>Methanomicrobia</taxon>
        <taxon>Methanosarcinales</taxon>
        <taxon>Methanosarcinaceae</taxon>
        <taxon>Methanosarcina</taxon>
    </lineage>
</organism>
<evidence type="ECO:0000256" key="1">
    <source>
        <dbReference type="ARBA" id="ARBA00004651"/>
    </source>
</evidence>
<evidence type="ECO:0000256" key="5">
    <source>
        <dbReference type="ARBA" id="ARBA00023136"/>
    </source>
</evidence>
<dbReference type="InterPro" id="IPR050833">
    <property type="entry name" value="Poly_Biosynth_Transport"/>
</dbReference>
<feature type="transmembrane region" description="Helical" evidence="6">
    <location>
        <begin position="374"/>
        <end position="393"/>
    </location>
</feature>
<feature type="transmembrane region" description="Helical" evidence="6">
    <location>
        <begin position="220"/>
        <end position="243"/>
    </location>
</feature>
<evidence type="ECO:0000313" key="8">
    <source>
        <dbReference type="Proteomes" id="UP000053087"/>
    </source>
</evidence>
<keyword evidence="4 6" id="KW-1133">Transmembrane helix</keyword>
<dbReference type="CDD" id="cd13128">
    <property type="entry name" value="MATE_Wzx_like"/>
    <property type="match status" value="1"/>
</dbReference>
<keyword evidence="3 6" id="KW-0812">Transmembrane</keyword>
<reference evidence="7 8" key="1">
    <citation type="journal article" date="2016" name="Int. J. Syst. Evol. Microbiol.">
        <title>Methanosarcina flavescens sp. nov., a methanogenic archaeon isolated from a full-scale anaerobic digester.</title>
        <authorList>
            <person name="Kern T."/>
            <person name="Fischer M.A."/>
            <person name="Deppenmeier U."/>
            <person name="Schmitz R.A."/>
            <person name="Rother M."/>
        </authorList>
    </citation>
    <scope>NUCLEOTIDE SEQUENCE [LARGE SCALE GENOMIC DNA]</scope>
    <source>
        <strain evidence="7 8">E03.2</strain>
    </source>
</reference>
<feature type="transmembrane region" description="Helical" evidence="6">
    <location>
        <begin position="30"/>
        <end position="50"/>
    </location>
</feature>
<dbReference type="EMBL" id="CP032683">
    <property type="protein sequence ID" value="AYK14400.1"/>
    <property type="molecule type" value="Genomic_DNA"/>
</dbReference>
<evidence type="ECO:0000256" key="2">
    <source>
        <dbReference type="ARBA" id="ARBA00022475"/>
    </source>
</evidence>